<evidence type="ECO:0000256" key="1">
    <source>
        <dbReference type="SAM" id="Coils"/>
    </source>
</evidence>
<comment type="caution">
    <text evidence="2">The sequence shown here is derived from an EMBL/GenBank/DDBJ whole genome shotgun (WGS) entry which is preliminary data.</text>
</comment>
<dbReference type="Proteomes" id="UP000324701">
    <property type="component" value="Unassembled WGS sequence"/>
</dbReference>
<feature type="coiled-coil region" evidence="1">
    <location>
        <begin position="81"/>
        <end position="163"/>
    </location>
</feature>
<dbReference type="InterPro" id="IPR046229">
    <property type="entry name" value="TnpC-like"/>
</dbReference>
<dbReference type="OrthoDB" id="4292806at2"/>
<dbReference type="AlphaFoldDB" id="A0A5B1B8A4"/>
<proteinExistence type="predicted"/>
<name>A0A5B1B8A4_MYCSI</name>
<dbReference type="Pfam" id="PF19776">
    <property type="entry name" value="DUF6262"/>
    <property type="match status" value="1"/>
</dbReference>
<gene>
    <name evidence="2" type="ORF">F0Q45_25315</name>
</gene>
<organism evidence="2 3">
    <name type="scientific">Mycobacterium simiae</name>
    <name type="common">Mycobacterium habana</name>
    <dbReference type="NCBI Taxonomy" id="1784"/>
    <lineage>
        <taxon>Bacteria</taxon>
        <taxon>Bacillati</taxon>
        <taxon>Actinomycetota</taxon>
        <taxon>Actinomycetes</taxon>
        <taxon>Mycobacteriales</taxon>
        <taxon>Mycobacteriaceae</taxon>
        <taxon>Mycobacterium</taxon>
        <taxon>Mycobacterium simiae complex</taxon>
    </lineage>
</organism>
<keyword evidence="1" id="KW-0175">Coiled coil</keyword>
<evidence type="ECO:0000313" key="3">
    <source>
        <dbReference type="Proteomes" id="UP000324701"/>
    </source>
</evidence>
<protein>
    <submittedName>
        <fullName evidence="2">Uncharacterized protein</fullName>
    </submittedName>
</protein>
<evidence type="ECO:0000313" key="2">
    <source>
        <dbReference type="EMBL" id="KAA1243900.1"/>
    </source>
</evidence>
<reference evidence="2 3" key="1">
    <citation type="submission" date="2019-09" db="EMBL/GenBank/DDBJ databases">
        <title>Report of infection by Mycobacterium simiae a patient suffering from pulmonary tuberculosis.</title>
        <authorList>
            <person name="Mohanty P.S."/>
            <person name="Bansal A.K."/>
            <person name="Singh H."/>
            <person name="Sharma S."/>
            <person name="Patil S.A."/>
            <person name="Upadhaya P."/>
            <person name="Singh P.K."/>
            <person name="Kumar D."/>
            <person name="Kumar S."/>
            <person name="Singh R.K."/>
            <person name="Chaudhary B."/>
        </authorList>
    </citation>
    <scope>NUCLEOTIDE SEQUENCE [LARGE SCALE GENOMIC DNA]</scope>
    <source>
        <strain evidence="2 3">JAL-560-SIM</strain>
    </source>
</reference>
<sequence length="182" mass="20023">MAAGRRADSLRRRQRVLKTLNDAHAGQHEITVSAIAQAAGVDRSFLYRHRDLLEQIHAAATEPTNKLAVGGVSTASLQTDLLNAQQRAARLASRVQQLENRLSAALGEQAWRESGIGAPDDVDQLHQQITALEQQIVDLRLQLEERTEELDAARAANRELITRLNTTHGMSGRAQPETAAER</sequence>
<accession>A0A5B1B8A4</accession>
<dbReference type="InterPro" id="IPR009057">
    <property type="entry name" value="Homeodomain-like_sf"/>
</dbReference>
<dbReference type="SUPFAM" id="SSF46689">
    <property type="entry name" value="Homeodomain-like"/>
    <property type="match status" value="1"/>
</dbReference>
<dbReference type="EMBL" id="VTZN01000320">
    <property type="protein sequence ID" value="KAA1243900.1"/>
    <property type="molecule type" value="Genomic_DNA"/>
</dbReference>
<keyword evidence="3" id="KW-1185">Reference proteome</keyword>